<protein>
    <recommendedName>
        <fullName evidence="6">Mid2 domain-containing protein</fullName>
    </recommendedName>
</protein>
<comment type="caution">
    <text evidence="4">The sequence shown here is derived from an EMBL/GenBank/DDBJ whole genome shotgun (WGS) entry which is preliminary data.</text>
</comment>
<evidence type="ECO:0000313" key="5">
    <source>
        <dbReference type="Proteomes" id="UP000824998"/>
    </source>
</evidence>
<name>A0A9P7Y962_9HELO</name>
<evidence type="ECO:0000313" key="4">
    <source>
        <dbReference type="EMBL" id="KAG9228755.1"/>
    </source>
</evidence>
<dbReference type="OrthoDB" id="3563392at2759"/>
<organism evidence="4 5">
    <name type="scientific">Amylocarpus encephaloides</name>
    <dbReference type="NCBI Taxonomy" id="45428"/>
    <lineage>
        <taxon>Eukaryota</taxon>
        <taxon>Fungi</taxon>
        <taxon>Dikarya</taxon>
        <taxon>Ascomycota</taxon>
        <taxon>Pezizomycotina</taxon>
        <taxon>Leotiomycetes</taxon>
        <taxon>Helotiales</taxon>
        <taxon>Helotiales incertae sedis</taxon>
        <taxon>Amylocarpus</taxon>
    </lineage>
</organism>
<evidence type="ECO:0008006" key="6">
    <source>
        <dbReference type="Google" id="ProtNLM"/>
    </source>
</evidence>
<accession>A0A9P7Y962</accession>
<keyword evidence="5" id="KW-1185">Reference proteome</keyword>
<dbReference type="Proteomes" id="UP000824998">
    <property type="component" value="Unassembled WGS sequence"/>
</dbReference>
<dbReference type="EMBL" id="MU251866">
    <property type="protein sequence ID" value="KAG9228755.1"/>
    <property type="molecule type" value="Genomic_DNA"/>
</dbReference>
<feature type="signal peptide" evidence="3">
    <location>
        <begin position="1"/>
        <end position="20"/>
    </location>
</feature>
<reference evidence="4" key="1">
    <citation type="journal article" date="2021" name="IMA Fungus">
        <title>Genomic characterization of three marine fungi, including Emericellopsis atlantica sp. nov. with signatures of a generalist lifestyle and marine biomass degradation.</title>
        <authorList>
            <person name="Hagestad O.C."/>
            <person name="Hou L."/>
            <person name="Andersen J.H."/>
            <person name="Hansen E.H."/>
            <person name="Altermark B."/>
            <person name="Li C."/>
            <person name="Kuhnert E."/>
            <person name="Cox R.J."/>
            <person name="Crous P.W."/>
            <person name="Spatafora J.W."/>
            <person name="Lail K."/>
            <person name="Amirebrahimi M."/>
            <person name="Lipzen A."/>
            <person name="Pangilinan J."/>
            <person name="Andreopoulos W."/>
            <person name="Hayes R.D."/>
            <person name="Ng V."/>
            <person name="Grigoriev I.V."/>
            <person name="Jackson S.A."/>
            <person name="Sutton T.D.S."/>
            <person name="Dobson A.D.W."/>
            <person name="Rama T."/>
        </authorList>
    </citation>
    <scope>NUCLEOTIDE SEQUENCE</scope>
    <source>
        <strain evidence="4">TRa018bII</strain>
    </source>
</reference>
<feature type="transmembrane region" description="Helical" evidence="2">
    <location>
        <begin position="273"/>
        <end position="293"/>
    </location>
</feature>
<dbReference type="AlphaFoldDB" id="A0A9P7Y962"/>
<feature type="chain" id="PRO_5040430467" description="Mid2 domain-containing protein" evidence="3">
    <location>
        <begin position="21"/>
        <end position="371"/>
    </location>
</feature>
<feature type="region of interest" description="Disordered" evidence="1">
    <location>
        <begin position="223"/>
        <end position="265"/>
    </location>
</feature>
<evidence type="ECO:0000256" key="1">
    <source>
        <dbReference type="SAM" id="MobiDB-lite"/>
    </source>
</evidence>
<keyword evidence="2" id="KW-0812">Transmembrane</keyword>
<evidence type="ECO:0000256" key="2">
    <source>
        <dbReference type="SAM" id="Phobius"/>
    </source>
</evidence>
<feature type="compositionally biased region" description="Low complexity" evidence="1">
    <location>
        <begin position="241"/>
        <end position="265"/>
    </location>
</feature>
<evidence type="ECO:0000256" key="3">
    <source>
        <dbReference type="SAM" id="SignalP"/>
    </source>
</evidence>
<feature type="compositionally biased region" description="Polar residues" evidence="1">
    <location>
        <begin position="181"/>
        <end position="195"/>
    </location>
</feature>
<sequence length="371" mass="39114">MLSRVYFALILLLYVSRAEAANIIFASPLAGVILPVGLMFDVNWDITVDSGVLYLEYTRDEKSNSAITKKIAIGISGKTYTWTPTADEVPGSNYLLHIIDEKDNARSGVSDAFALAGGADPKSTSLPEFPEQINIPTSTGNPSPESTLSILTTSISSTDVVPPTSSIPATSISTTNVVPPLSSTQATSKSMNTDGFSTSTRSSIFISLPSTLNTSTATLLKSEPTVTGGSKVGMSSSLPLKPTQTTPPSIPTATASPPATKSPPATIKTGTKIGLAIGAILGVLAILIIGFYFGKKTAEKAKPEKIPENPIGPFDKRGLVRAPSMLKAELDSDAEILEIGGMEKGIAELETNRRERMEFGRVEVADTGRYE</sequence>
<gene>
    <name evidence="4" type="ORF">BJ875DRAFT_547503</name>
</gene>
<feature type="compositionally biased region" description="Polar residues" evidence="1">
    <location>
        <begin position="223"/>
        <end position="238"/>
    </location>
</feature>
<keyword evidence="2" id="KW-0472">Membrane</keyword>
<feature type="region of interest" description="Disordered" evidence="1">
    <location>
        <begin position="171"/>
        <end position="195"/>
    </location>
</feature>
<keyword evidence="2" id="KW-1133">Transmembrane helix</keyword>
<proteinExistence type="predicted"/>
<keyword evidence="3" id="KW-0732">Signal</keyword>